<dbReference type="InterPro" id="IPR017972">
    <property type="entry name" value="Cyt_P450_CS"/>
</dbReference>
<dbReference type="AlphaFoldDB" id="A0A9J6BBX9"/>
<dbReference type="OrthoDB" id="3945418at2759"/>
<evidence type="ECO:0000256" key="6">
    <source>
        <dbReference type="ARBA" id="ARBA00023004"/>
    </source>
</evidence>
<evidence type="ECO:0008006" key="12">
    <source>
        <dbReference type="Google" id="ProtNLM"/>
    </source>
</evidence>
<keyword evidence="11" id="KW-1185">Reference proteome</keyword>
<evidence type="ECO:0000256" key="9">
    <source>
        <dbReference type="RuleBase" id="RU000461"/>
    </source>
</evidence>
<evidence type="ECO:0000313" key="10">
    <source>
        <dbReference type="EMBL" id="KAG5667202.1"/>
    </source>
</evidence>
<dbReference type="InterPro" id="IPR036396">
    <property type="entry name" value="Cyt_P450_sf"/>
</dbReference>
<dbReference type="GO" id="GO:0005506">
    <property type="term" value="F:iron ion binding"/>
    <property type="evidence" value="ECO:0007669"/>
    <property type="project" value="InterPro"/>
</dbReference>
<keyword evidence="5 9" id="KW-0560">Oxidoreductase</keyword>
<name>A0A9J6BBX9_POLVA</name>
<dbReference type="PRINTS" id="PR00385">
    <property type="entry name" value="P450"/>
</dbReference>
<dbReference type="InterPro" id="IPR002401">
    <property type="entry name" value="Cyt_P450_E_grp-I"/>
</dbReference>
<sequence>MRNAVQNAKPYSEVPTVSVPKFILRNLPGGKYYKKSLKEIQESFYNEFGNIFKLPAMFGKPEMIFIYKADDFETAFRAEGSWPVRLSLDTLKYYRDLKQSKVYEEFGSLGTNHGPNWQTTRSIINPIMLQPKVVKMYTKQIDEISKEFVQIMRDIKDKNDEMPGDFYNYIKRWTVESTASIAVEKRLNILSGKTNDERSKKLLKLSMEFFEKMSDFEMKPSIWRYYETKAFKELMEVYDSITSIIFSYVNEAIKRFETEEIKEIQEESILRKLMKINKNIAFVITSDMLIADMTNSAAAFALYFIAKNPEKQEKLRLEINSLMPDKNSPIESQSMKNLPYLRAVIKESLRMQPIVSGNSRKIAKDVVLAGYHVPKDTMVFMNAYIELSNPKYYPEPEKFIPERWLRDEKYENWRSKENNPFAFLPFGFGARSCIGKRFAELQMELLIANVIRNFKLEWNYPDMKVKGLLANFPDSELKIKVTEV</sequence>
<keyword evidence="3 8" id="KW-0349">Heme</keyword>
<dbReference type="Pfam" id="PF00067">
    <property type="entry name" value="p450"/>
    <property type="match status" value="1"/>
</dbReference>
<gene>
    <name evidence="10" type="ORF">PVAND_015193</name>
</gene>
<feature type="binding site" description="axial binding residue" evidence="8">
    <location>
        <position position="433"/>
    </location>
    <ligand>
        <name>heme</name>
        <dbReference type="ChEBI" id="CHEBI:30413"/>
    </ligand>
    <ligandPart>
        <name>Fe</name>
        <dbReference type="ChEBI" id="CHEBI:18248"/>
    </ligandPart>
</feature>
<dbReference type="GO" id="GO:0020037">
    <property type="term" value="F:heme binding"/>
    <property type="evidence" value="ECO:0007669"/>
    <property type="project" value="InterPro"/>
</dbReference>
<organism evidence="10 11">
    <name type="scientific">Polypedilum vanderplanki</name>
    <name type="common">Sleeping chironomid midge</name>
    <dbReference type="NCBI Taxonomy" id="319348"/>
    <lineage>
        <taxon>Eukaryota</taxon>
        <taxon>Metazoa</taxon>
        <taxon>Ecdysozoa</taxon>
        <taxon>Arthropoda</taxon>
        <taxon>Hexapoda</taxon>
        <taxon>Insecta</taxon>
        <taxon>Pterygota</taxon>
        <taxon>Neoptera</taxon>
        <taxon>Endopterygota</taxon>
        <taxon>Diptera</taxon>
        <taxon>Nematocera</taxon>
        <taxon>Chironomoidea</taxon>
        <taxon>Chironomidae</taxon>
        <taxon>Chironominae</taxon>
        <taxon>Polypedilum</taxon>
        <taxon>Polypedilum</taxon>
    </lineage>
</organism>
<dbReference type="PANTHER" id="PTHR24279:SF120">
    <property type="entry name" value="CYTOCHROME P450"/>
    <property type="match status" value="1"/>
</dbReference>
<dbReference type="EMBL" id="JADBJN010000004">
    <property type="protein sequence ID" value="KAG5667202.1"/>
    <property type="molecule type" value="Genomic_DNA"/>
</dbReference>
<dbReference type="Proteomes" id="UP001107558">
    <property type="component" value="Chromosome 4"/>
</dbReference>
<evidence type="ECO:0000256" key="7">
    <source>
        <dbReference type="ARBA" id="ARBA00023033"/>
    </source>
</evidence>
<keyword evidence="4 8" id="KW-0479">Metal-binding</keyword>
<evidence type="ECO:0000256" key="5">
    <source>
        <dbReference type="ARBA" id="ARBA00023002"/>
    </source>
</evidence>
<accession>A0A9J6BBX9</accession>
<proteinExistence type="inferred from homology"/>
<evidence type="ECO:0000256" key="8">
    <source>
        <dbReference type="PIRSR" id="PIRSR602401-1"/>
    </source>
</evidence>
<dbReference type="SUPFAM" id="SSF48264">
    <property type="entry name" value="Cytochrome P450"/>
    <property type="match status" value="1"/>
</dbReference>
<dbReference type="Gene3D" id="1.10.630.10">
    <property type="entry name" value="Cytochrome P450"/>
    <property type="match status" value="1"/>
</dbReference>
<evidence type="ECO:0000313" key="11">
    <source>
        <dbReference type="Proteomes" id="UP001107558"/>
    </source>
</evidence>
<dbReference type="InterPro" id="IPR001128">
    <property type="entry name" value="Cyt_P450"/>
</dbReference>
<evidence type="ECO:0000256" key="2">
    <source>
        <dbReference type="ARBA" id="ARBA00010617"/>
    </source>
</evidence>
<dbReference type="PROSITE" id="PS00086">
    <property type="entry name" value="CYTOCHROME_P450"/>
    <property type="match status" value="1"/>
</dbReference>
<dbReference type="GO" id="GO:0016705">
    <property type="term" value="F:oxidoreductase activity, acting on paired donors, with incorporation or reduction of molecular oxygen"/>
    <property type="evidence" value="ECO:0007669"/>
    <property type="project" value="InterPro"/>
</dbReference>
<dbReference type="PRINTS" id="PR00463">
    <property type="entry name" value="EP450I"/>
</dbReference>
<evidence type="ECO:0000256" key="1">
    <source>
        <dbReference type="ARBA" id="ARBA00001971"/>
    </source>
</evidence>
<reference evidence="10" key="1">
    <citation type="submission" date="2021-03" db="EMBL/GenBank/DDBJ databases">
        <title>Chromosome level genome of the anhydrobiotic midge Polypedilum vanderplanki.</title>
        <authorList>
            <person name="Yoshida Y."/>
            <person name="Kikawada T."/>
            <person name="Gusev O."/>
        </authorList>
    </citation>
    <scope>NUCLEOTIDE SEQUENCE</scope>
    <source>
        <strain evidence="10">NIAS01</strain>
        <tissue evidence="10">Whole body or cell culture</tissue>
    </source>
</reference>
<comment type="similarity">
    <text evidence="2 9">Belongs to the cytochrome P450 family.</text>
</comment>
<evidence type="ECO:0000256" key="3">
    <source>
        <dbReference type="ARBA" id="ARBA00022617"/>
    </source>
</evidence>
<comment type="caution">
    <text evidence="10">The sequence shown here is derived from an EMBL/GenBank/DDBJ whole genome shotgun (WGS) entry which is preliminary data.</text>
</comment>
<dbReference type="PANTHER" id="PTHR24279">
    <property type="entry name" value="CYTOCHROME P450"/>
    <property type="match status" value="1"/>
</dbReference>
<keyword evidence="7 9" id="KW-0503">Monooxygenase</keyword>
<evidence type="ECO:0000256" key="4">
    <source>
        <dbReference type="ARBA" id="ARBA00022723"/>
    </source>
</evidence>
<dbReference type="GO" id="GO:0004497">
    <property type="term" value="F:monooxygenase activity"/>
    <property type="evidence" value="ECO:0007669"/>
    <property type="project" value="UniProtKB-KW"/>
</dbReference>
<dbReference type="FunFam" id="1.10.630.10:FF:000006">
    <property type="entry name" value="Cytochrome P450 302a1, mitochondrial"/>
    <property type="match status" value="1"/>
</dbReference>
<comment type="cofactor">
    <cofactor evidence="1 8">
        <name>heme</name>
        <dbReference type="ChEBI" id="CHEBI:30413"/>
    </cofactor>
</comment>
<dbReference type="InterPro" id="IPR050479">
    <property type="entry name" value="CYP11_CYP27_families"/>
</dbReference>
<keyword evidence="6 8" id="KW-0408">Iron</keyword>
<dbReference type="CDD" id="cd11054">
    <property type="entry name" value="CYP24A1-like"/>
    <property type="match status" value="1"/>
</dbReference>
<protein>
    <recommendedName>
        <fullName evidence="12">Cytochrome P450</fullName>
    </recommendedName>
</protein>